<dbReference type="Pfam" id="PF08281">
    <property type="entry name" value="Sigma70_r4_2"/>
    <property type="match status" value="1"/>
</dbReference>
<accession>A0A6A8MDC5</accession>
<dbReference type="PANTHER" id="PTHR43133">
    <property type="entry name" value="RNA POLYMERASE ECF-TYPE SIGMA FACTO"/>
    <property type="match status" value="1"/>
</dbReference>
<dbReference type="OrthoDB" id="9794508at2"/>
<dbReference type="InterPro" id="IPR014284">
    <property type="entry name" value="RNA_pol_sigma-70_dom"/>
</dbReference>
<dbReference type="Pfam" id="PF04542">
    <property type="entry name" value="Sigma70_r2"/>
    <property type="match status" value="1"/>
</dbReference>
<dbReference type="GO" id="GO:0003677">
    <property type="term" value="F:DNA binding"/>
    <property type="evidence" value="ECO:0007669"/>
    <property type="project" value="InterPro"/>
</dbReference>
<dbReference type="Gene3D" id="1.10.10.10">
    <property type="entry name" value="Winged helix-like DNA-binding domain superfamily/Winged helix DNA-binding domain"/>
    <property type="match status" value="1"/>
</dbReference>
<feature type="domain" description="RNA polymerase sigma-70 region 2" evidence="5">
    <location>
        <begin position="27"/>
        <end position="91"/>
    </location>
</feature>
<dbReference type="Gene3D" id="1.10.1740.10">
    <property type="match status" value="1"/>
</dbReference>
<organism evidence="7 8">
    <name type="scientific">Lactobacillus porci</name>
    <dbReference type="NCBI Taxonomy" id="2012477"/>
    <lineage>
        <taxon>Bacteria</taxon>
        <taxon>Bacillati</taxon>
        <taxon>Bacillota</taxon>
        <taxon>Bacilli</taxon>
        <taxon>Lactobacillales</taxon>
        <taxon>Lactobacillaceae</taxon>
        <taxon>Lactobacillus</taxon>
    </lineage>
</organism>
<dbReference type="InterPro" id="IPR013324">
    <property type="entry name" value="RNA_pol_sigma_r3/r4-like"/>
</dbReference>
<sequence length="180" mass="21076">MATFSVIFSSRRRRKEINDQENLARLLKLYQKLVFSLCLKITHDYFAADGLTQETFLTAYQKWSQFDGQNEKAWLCRIASNKAIDYLRKQKPAADLDQVAEPADRQTPLDQVLNQELMEELQEAVKKLPDSLKGDAELYFLMGKKTKEIAKELEKPLKTVQTHIYRARELLKNQLERRQP</sequence>
<comment type="caution">
    <text evidence="7">The sequence shown here is derived from an EMBL/GenBank/DDBJ whole genome shotgun (WGS) entry which is preliminary data.</text>
</comment>
<keyword evidence="3" id="KW-0731">Sigma factor</keyword>
<keyword evidence="8" id="KW-1185">Reference proteome</keyword>
<evidence type="ECO:0000259" key="6">
    <source>
        <dbReference type="Pfam" id="PF08281"/>
    </source>
</evidence>
<name>A0A6A8MDC5_9LACO</name>
<dbReference type="InterPro" id="IPR013249">
    <property type="entry name" value="RNA_pol_sigma70_r4_t2"/>
</dbReference>
<feature type="domain" description="RNA polymerase sigma factor 70 region 4 type 2" evidence="6">
    <location>
        <begin position="137"/>
        <end position="171"/>
    </location>
</feature>
<reference evidence="7 8" key="1">
    <citation type="submission" date="2019-08" db="EMBL/GenBank/DDBJ databases">
        <title>In-depth cultivation of the pig gut microbiome towards novel bacterial diversity and tailored functional studies.</title>
        <authorList>
            <person name="Wylensek D."/>
            <person name="Hitch T.C.A."/>
            <person name="Clavel T."/>
        </authorList>
    </citation>
    <scope>NUCLEOTIDE SEQUENCE [LARGE SCALE GENOMIC DNA]</scope>
    <source>
        <strain evidence="7 8">Bifido-178-WT-2B</strain>
    </source>
</reference>
<protein>
    <submittedName>
        <fullName evidence="7">Sigma-70 family RNA polymerase sigma factor</fullName>
    </submittedName>
</protein>
<evidence type="ECO:0000313" key="8">
    <source>
        <dbReference type="Proteomes" id="UP000438120"/>
    </source>
</evidence>
<dbReference type="NCBIfam" id="TIGR02937">
    <property type="entry name" value="sigma70-ECF"/>
    <property type="match status" value="1"/>
</dbReference>
<evidence type="ECO:0000256" key="2">
    <source>
        <dbReference type="ARBA" id="ARBA00023015"/>
    </source>
</evidence>
<dbReference type="Proteomes" id="UP000438120">
    <property type="component" value="Unassembled WGS sequence"/>
</dbReference>
<evidence type="ECO:0000256" key="1">
    <source>
        <dbReference type="ARBA" id="ARBA00010641"/>
    </source>
</evidence>
<dbReference type="EMBL" id="VUMX01000001">
    <property type="protein sequence ID" value="MST86209.1"/>
    <property type="molecule type" value="Genomic_DNA"/>
</dbReference>
<keyword evidence="4" id="KW-0804">Transcription</keyword>
<proteinExistence type="inferred from homology"/>
<dbReference type="SUPFAM" id="SSF88659">
    <property type="entry name" value="Sigma3 and sigma4 domains of RNA polymerase sigma factors"/>
    <property type="match status" value="1"/>
</dbReference>
<evidence type="ECO:0000259" key="5">
    <source>
        <dbReference type="Pfam" id="PF04542"/>
    </source>
</evidence>
<dbReference type="AlphaFoldDB" id="A0A6A8MDC5"/>
<dbReference type="GO" id="GO:0016987">
    <property type="term" value="F:sigma factor activity"/>
    <property type="evidence" value="ECO:0007669"/>
    <property type="project" value="UniProtKB-KW"/>
</dbReference>
<evidence type="ECO:0000313" key="7">
    <source>
        <dbReference type="EMBL" id="MST86209.1"/>
    </source>
</evidence>
<dbReference type="GO" id="GO:0006352">
    <property type="term" value="P:DNA-templated transcription initiation"/>
    <property type="evidence" value="ECO:0007669"/>
    <property type="project" value="InterPro"/>
</dbReference>
<comment type="similarity">
    <text evidence="1">Belongs to the sigma-70 factor family. ECF subfamily.</text>
</comment>
<gene>
    <name evidence="7" type="ORF">FYJ62_00715</name>
</gene>
<dbReference type="InterPro" id="IPR007627">
    <property type="entry name" value="RNA_pol_sigma70_r2"/>
</dbReference>
<evidence type="ECO:0000256" key="4">
    <source>
        <dbReference type="ARBA" id="ARBA00023163"/>
    </source>
</evidence>
<dbReference type="InterPro" id="IPR036388">
    <property type="entry name" value="WH-like_DNA-bd_sf"/>
</dbReference>
<dbReference type="InterPro" id="IPR039425">
    <property type="entry name" value="RNA_pol_sigma-70-like"/>
</dbReference>
<dbReference type="PANTHER" id="PTHR43133:SF60">
    <property type="entry name" value="RNA POLYMERASE SIGMA FACTOR SIGV"/>
    <property type="match status" value="1"/>
</dbReference>
<keyword evidence="2" id="KW-0805">Transcription regulation</keyword>
<dbReference type="RefSeq" id="WP_154546865.1">
    <property type="nucleotide sequence ID" value="NZ_VUMX01000001.1"/>
</dbReference>
<dbReference type="SUPFAM" id="SSF88946">
    <property type="entry name" value="Sigma2 domain of RNA polymerase sigma factors"/>
    <property type="match status" value="1"/>
</dbReference>
<dbReference type="InterPro" id="IPR013325">
    <property type="entry name" value="RNA_pol_sigma_r2"/>
</dbReference>
<evidence type="ECO:0000256" key="3">
    <source>
        <dbReference type="ARBA" id="ARBA00023082"/>
    </source>
</evidence>